<organism evidence="3 4">
    <name type="scientific">Bradyrhizobium australiense</name>
    <dbReference type="NCBI Taxonomy" id="2721161"/>
    <lineage>
        <taxon>Bacteria</taxon>
        <taxon>Pseudomonadati</taxon>
        <taxon>Pseudomonadota</taxon>
        <taxon>Alphaproteobacteria</taxon>
        <taxon>Hyphomicrobiales</taxon>
        <taxon>Nitrobacteraceae</taxon>
        <taxon>Bradyrhizobium</taxon>
    </lineage>
</organism>
<evidence type="ECO:0000259" key="2">
    <source>
        <dbReference type="Pfam" id="PF03779"/>
    </source>
</evidence>
<feature type="transmembrane region" description="Helical" evidence="1">
    <location>
        <begin position="94"/>
        <end position="113"/>
    </location>
</feature>
<dbReference type="AlphaFoldDB" id="A0A7Y4GX66"/>
<keyword evidence="1" id="KW-1133">Transmembrane helix</keyword>
<comment type="caution">
    <text evidence="3">The sequence shown here is derived from an EMBL/GenBank/DDBJ whole genome shotgun (WGS) entry which is preliminary data.</text>
</comment>
<feature type="transmembrane region" description="Helical" evidence="1">
    <location>
        <begin position="68"/>
        <end position="87"/>
    </location>
</feature>
<gene>
    <name evidence="3" type="ORF">HCN58_29295</name>
</gene>
<evidence type="ECO:0000256" key="1">
    <source>
        <dbReference type="SAM" id="Phobius"/>
    </source>
</evidence>
<evidence type="ECO:0000313" key="3">
    <source>
        <dbReference type="EMBL" id="NOJ43610.1"/>
    </source>
</evidence>
<keyword evidence="4" id="KW-1185">Reference proteome</keyword>
<feature type="transmembrane region" description="Helical" evidence="1">
    <location>
        <begin position="17"/>
        <end position="35"/>
    </location>
</feature>
<keyword evidence="1" id="KW-0472">Membrane</keyword>
<proteinExistence type="predicted"/>
<sequence>MSATKLSNWRSESILDIYNLSFAAFLFVSPWLFAYAQQNARIDILASSAAVAVTAISAIFAYANWKEWLNVLLGVWLIVSPWVLGFAHTRAMHFCIGIGIAVAFMAIVELLVVNCADGKSAIE</sequence>
<dbReference type="Pfam" id="PF03779">
    <property type="entry name" value="SPW"/>
    <property type="match status" value="1"/>
</dbReference>
<name>A0A7Y4GX66_9BRAD</name>
<protein>
    <submittedName>
        <fullName evidence="3">SPW repeat protein</fullName>
    </submittedName>
</protein>
<dbReference type="EMBL" id="JAAVLX010000011">
    <property type="protein sequence ID" value="NOJ43610.1"/>
    <property type="molecule type" value="Genomic_DNA"/>
</dbReference>
<accession>A0A7Y4GX66</accession>
<reference evidence="3 4" key="1">
    <citation type="submission" date="2020-03" db="EMBL/GenBank/DDBJ databases">
        <title>Bradyrhizobium diversity isolated from nodules of Indigofera sp.</title>
        <authorList>
            <person name="Klepa M."/>
            <person name="Helene L."/>
            <person name="Hungria M."/>
        </authorList>
    </citation>
    <scope>NUCLEOTIDE SEQUENCE [LARGE SCALE GENOMIC DNA]</scope>
    <source>
        <strain evidence="3 4">WSM 1791</strain>
    </source>
</reference>
<dbReference type="InterPro" id="IPR005530">
    <property type="entry name" value="SPW"/>
</dbReference>
<feature type="transmembrane region" description="Helical" evidence="1">
    <location>
        <begin position="42"/>
        <end position="62"/>
    </location>
</feature>
<feature type="domain" description="SPW repeat-containing integral membrane" evidence="2">
    <location>
        <begin position="16"/>
        <end position="106"/>
    </location>
</feature>
<evidence type="ECO:0000313" key="4">
    <source>
        <dbReference type="Proteomes" id="UP000544122"/>
    </source>
</evidence>
<dbReference type="RefSeq" id="WP_171582823.1">
    <property type="nucleotide sequence ID" value="NZ_JAAVLX010000011.1"/>
</dbReference>
<keyword evidence="1" id="KW-0812">Transmembrane</keyword>
<dbReference type="Proteomes" id="UP000544122">
    <property type="component" value="Unassembled WGS sequence"/>
</dbReference>